<accession>A0A5K7WSZ5</accession>
<protein>
    <recommendedName>
        <fullName evidence="1">LysR substrate-binding domain-containing protein</fullName>
    </recommendedName>
</protein>
<dbReference type="EMBL" id="AP021853">
    <property type="protein sequence ID" value="BBN97605.1"/>
    <property type="molecule type" value="Genomic_DNA"/>
</dbReference>
<evidence type="ECO:0000259" key="1">
    <source>
        <dbReference type="Pfam" id="PF03466"/>
    </source>
</evidence>
<dbReference type="Gene3D" id="3.40.190.10">
    <property type="entry name" value="Periplasmic binding protein-like II"/>
    <property type="match status" value="2"/>
</dbReference>
<evidence type="ECO:0000313" key="2">
    <source>
        <dbReference type="EMBL" id="BBN97605.1"/>
    </source>
</evidence>
<name>A0A5K7WSZ5_9BACL</name>
<dbReference type="AlphaFoldDB" id="A0A5K7WSZ5"/>
<gene>
    <name evidence="2" type="ORF">St703_03100</name>
</gene>
<dbReference type="InterPro" id="IPR005119">
    <property type="entry name" value="LysR_subst-bd"/>
</dbReference>
<reference evidence="2 3" key="1">
    <citation type="submission" date="2019-09" db="EMBL/GenBank/DDBJ databases">
        <title>Complete genome sequence of Sporolactobacillus terrae 70-3.</title>
        <authorList>
            <person name="Tanaka N."/>
            <person name="Shiwa Y."/>
            <person name="Fujita N."/>
            <person name="Tanasupawat S."/>
        </authorList>
    </citation>
    <scope>NUCLEOTIDE SEQUENCE [LARGE SCALE GENOMIC DNA]</scope>
    <source>
        <strain evidence="2 3">70-3</strain>
    </source>
</reference>
<dbReference type="Pfam" id="PF03466">
    <property type="entry name" value="LysR_substrate"/>
    <property type="match status" value="1"/>
</dbReference>
<sequence length="87" mass="9771">MDAGFIPIIVQTAKDTQTVLALVSSGLGIALINDSAKHIRDDVVYKPLFGTNQHAYQMSFAWKKENRAPIVEGFLHVMQQLYPRIKD</sequence>
<organism evidence="2 3">
    <name type="scientific">Sporolactobacillus terrae</name>
    <dbReference type="NCBI Taxonomy" id="269673"/>
    <lineage>
        <taxon>Bacteria</taxon>
        <taxon>Bacillati</taxon>
        <taxon>Bacillota</taxon>
        <taxon>Bacilli</taxon>
        <taxon>Bacillales</taxon>
        <taxon>Sporolactobacillaceae</taxon>
        <taxon>Sporolactobacillus</taxon>
    </lineage>
</organism>
<dbReference type="Proteomes" id="UP000326951">
    <property type="component" value="Chromosome"/>
</dbReference>
<feature type="domain" description="LysR substrate-binding" evidence="1">
    <location>
        <begin position="2"/>
        <end position="80"/>
    </location>
</feature>
<dbReference type="SUPFAM" id="SSF53850">
    <property type="entry name" value="Periplasmic binding protein-like II"/>
    <property type="match status" value="1"/>
</dbReference>
<evidence type="ECO:0000313" key="3">
    <source>
        <dbReference type="Proteomes" id="UP000326951"/>
    </source>
</evidence>
<proteinExistence type="predicted"/>